<comment type="caution">
    <text evidence="2">The sequence shown here is derived from an EMBL/GenBank/DDBJ whole genome shotgun (WGS) entry which is preliminary data.</text>
</comment>
<accession>A0ABP5F258</accession>
<evidence type="ECO:0000313" key="3">
    <source>
        <dbReference type="Proteomes" id="UP001501585"/>
    </source>
</evidence>
<dbReference type="Proteomes" id="UP001501585">
    <property type="component" value="Unassembled WGS sequence"/>
</dbReference>
<evidence type="ECO:0000313" key="2">
    <source>
        <dbReference type="EMBL" id="GAA2011790.1"/>
    </source>
</evidence>
<keyword evidence="3" id="KW-1185">Reference proteome</keyword>
<organism evidence="2 3">
    <name type="scientific">Nocardiopsis rhodophaea</name>
    <dbReference type="NCBI Taxonomy" id="280238"/>
    <lineage>
        <taxon>Bacteria</taxon>
        <taxon>Bacillati</taxon>
        <taxon>Actinomycetota</taxon>
        <taxon>Actinomycetes</taxon>
        <taxon>Streptosporangiales</taxon>
        <taxon>Nocardiopsidaceae</taxon>
        <taxon>Nocardiopsis</taxon>
    </lineage>
</organism>
<proteinExistence type="predicted"/>
<evidence type="ECO:0000256" key="1">
    <source>
        <dbReference type="SAM" id="MobiDB-lite"/>
    </source>
</evidence>
<protein>
    <submittedName>
        <fullName evidence="2">Uncharacterized protein</fullName>
    </submittedName>
</protein>
<sequence>MSADRVGAALEGDGIRVGRQTHQPLGASLRTTRPDRVSGGAADERPRFGTALAREVGAALATFPAHELDDPASAVDVAVDTTGDAEDFQVEVRGLRPDGIWTEWRQAPGAKAMSPRGRGSLAKGHRVALSTPVEQVQVRVGITLDADEDTALRGVRIRPSKAERGDQKPAGGPFSARLFATRIGQVGALTANGHRIRANDQFVALPSRRGLATRGGSEYTVRVCTTDGTRRCVYMPVWDVGPWNTKDDHWNAEREKWKDLPHGKPQAQAAYSDGYNGGRDGFGRKVANPAGIDLADGAFREGLGLRSNAWVMVDYLWTAGYTHRAEVGTASQVDPVIIRPGPAASFPASGLAAHKATIDVHCQTSGDRATGPQGETDVWYRIGEENYVPAAFVKGGESAPPCPARESTDDTGHQEEADPEPSGTDGEDERSA</sequence>
<name>A0ABP5F258_9ACTN</name>
<dbReference type="EMBL" id="BAAAPC010000023">
    <property type="protein sequence ID" value="GAA2011790.1"/>
    <property type="molecule type" value="Genomic_DNA"/>
</dbReference>
<gene>
    <name evidence="2" type="ORF">GCM10009799_45060</name>
</gene>
<feature type="compositionally biased region" description="Basic and acidic residues" evidence="1">
    <location>
        <begin position="406"/>
        <end position="416"/>
    </location>
</feature>
<reference evidence="3" key="1">
    <citation type="journal article" date="2019" name="Int. J. Syst. Evol. Microbiol.">
        <title>The Global Catalogue of Microorganisms (GCM) 10K type strain sequencing project: providing services to taxonomists for standard genome sequencing and annotation.</title>
        <authorList>
            <consortium name="The Broad Institute Genomics Platform"/>
            <consortium name="The Broad Institute Genome Sequencing Center for Infectious Disease"/>
            <person name="Wu L."/>
            <person name="Ma J."/>
        </authorList>
    </citation>
    <scope>NUCLEOTIDE SEQUENCE [LARGE SCALE GENOMIC DNA]</scope>
    <source>
        <strain evidence="3">JCM 15313</strain>
    </source>
</reference>
<feature type="region of interest" description="Disordered" evidence="1">
    <location>
        <begin position="393"/>
        <end position="432"/>
    </location>
</feature>